<feature type="compositionally biased region" description="Low complexity" evidence="1">
    <location>
        <begin position="450"/>
        <end position="464"/>
    </location>
</feature>
<feature type="compositionally biased region" description="Polar residues" evidence="1">
    <location>
        <begin position="81"/>
        <end position="93"/>
    </location>
</feature>
<feature type="compositionally biased region" description="Basic and acidic residues" evidence="1">
    <location>
        <begin position="705"/>
        <end position="718"/>
    </location>
</feature>
<evidence type="ECO:0000256" key="1">
    <source>
        <dbReference type="SAM" id="MobiDB-lite"/>
    </source>
</evidence>
<feature type="compositionally biased region" description="Basic and acidic residues" evidence="1">
    <location>
        <begin position="106"/>
        <end position="125"/>
    </location>
</feature>
<feature type="compositionally biased region" description="Polar residues" evidence="1">
    <location>
        <begin position="801"/>
        <end position="812"/>
    </location>
</feature>
<feature type="compositionally biased region" description="Polar residues" evidence="1">
    <location>
        <begin position="937"/>
        <end position="953"/>
    </location>
</feature>
<feature type="compositionally biased region" description="Polar residues" evidence="1">
    <location>
        <begin position="57"/>
        <end position="69"/>
    </location>
</feature>
<feature type="compositionally biased region" description="Polar residues" evidence="1">
    <location>
        <begin position="37"/>
        <end position="49"/>
    </location>
</feature>
<comment type="caution">
    <text evidence="2">The sequence shown here is derived from an EMBL/GenBank/DDBJ whole genome shotgun (WGS) entry which is preliminary data.</text>
</comment>
<sequence>MPLQQLDANLRAQSIWTRSHESIASDSSYTHKRDENSATAAKQPGSKTPPSERLLAPTQSSAAKATSANARHGKALPRSPTFISVASATTCQADSPPISAATVPKWSDRVVRRMISRERVAKDSEPPSPSTDTLEMPPLPAVPVSEKPLPSRPIASLASNLSPSKDSRTLIDAIEKPLQMSQEGGAREWPTLTPRSVSAPESKPRSISRDMKSTPSAIPRRISSKSMARTSADAVKMLDKRTARSSNASVLTQHSSDPSFVSAEEPNVTDHTTERASASLPSLVPTSQDVTPPPQLSTPAQTPQYPARMQSLGHRLGNANLTQPKRASGTGVPQRLSGSGGPNTPMAQSRGHSPSPASFSRPRPGSGVYAPRLPSLPRDTPPSTAEKVFNQRTASRIPIPDSKKATLVDIRNLPPPPGSEGSPSFGARRLISPGALAILDQGTKRRLQRANTNGSTASTTSSSTRILNLDHASEKQQRSRSKSSSPGATFGPSSSDEEEVTTPVMEPFRLRSGASLKTQQAMDIEDQFNLTPGELRFRSLRRAPPSKSPFTGPLQTIHSQATLATSRSDDSPTRNAYVPQSNQFSNLAQRLHHLKASRAGDIHTDHDTKVDDQEESQHALRKLLEETRSQDQICQDRGMPGLDKETKNHLTQTLSLLEGHGSPTKDNFDHGKLEQIFGQLVPGINRASKTNTLLNDATAATRFLDGESRDSTVEDRSPNHGNGIVDGESSSFNDNAVAELPANESCQTPAVSKWSDSTPSAQGNSTDLTRKEPQCSIGYPSSARAPSARSPVHLSHRRQRNSGFSSRNSSPTLGHAKSGPESILAQGSVKRGHKAGERAGFARMTASAASKKIPRAAGSVSKGLRKPEEVKRGRHSFMASTRTASVSEIALEKPPRSRSKSRTVLDKINGFFSHKRDKKPEAESEAPPPLPPLDFGNMSTRTTAHIDESSSLFPQLHRLDRTTSPPLTSLPEATTSPPSQNRRSFSRASDKSMAGILPLDGDCDGTVLTLTDKLVTKAKQEKEVTRKQRLTTFAQILHDAMIHVREAKISAETARQMAEQAELSYLKTQKGVDMLSRLASSLVQGTVRR</sequence>
<feature type="compositionally biased region" description="Polar residues" evidence="1">
    <location>
        <begin position="244"/>
        <end position="259"/>
    </location>
</feature>
<evidence type="ECO:0000313" key="2">
    <source>
        <dbReference type="EMBL" id="KAF7188601.1"/>
    </source>
</evidence>
<feature type="region of interest" description="Disordered" evidence="1">
    <location>
        <begin position="443"/>
        <end position="503"/>
    </location>
</feature>
<feature type="compositionally biased region" description="Polar residues" evidence="1">
    <location>
        <begin position="962"/>
        <end position="987"/>
    </location>
</feature>
<proteinExistence type="predicted"/>
<feature type="compositionally biased region" description="Polar residues" evidence="1">
    <location>
        <begin position="275"/>
        <end position="290"/>
    </location>
</feature>
<dbReference type="EMBL" id="JABCIY010000209">
    <property type="protein sequence ID" value="KAF7188601.1"/>
    <property type="molecule type" value="Genomic_DNA"/>
</dbReference>
<feature type="region of interest" description="Disordered" evidence="1">
    <location>
        <begin position="910"/>
        <end position="990"/>
    </location>
</feature>
<feature type="compositionally biased region" description="Basic and acidic residues" evidence="1">
    <location>
        <begin position="18"/>
        <end position="36"/>
    </location>
</feature>
<feature type="compositionally biased region" description="Low complexity" evidence="1">
    <location>
        <begin position="780"/>
        <end position="791"/>
    </location>
</feature>
<protein>
    <submittedName>
        <fullName evidence="2">Uncharacterized protein</fullName>
    </submittedName>
</protein>
<reference evidence="2" key="1">
    <citation type="submission" date="2020-04" db="EMBL/GenBank/DDBJ databases">
        <title>Draft genome resource of the tomato pathogen Pseudocercospora fuligena.</title>
        <authorList>
            <person name="Zaccaron A."/>
        </authorList>
    </citation>
    <scope>NUCLEOTIDE SEQUENCE</scope>
    <source>
        <strain evidence="2">PF001</strain>
    </source>
</reference>
<feature type="compositionally biased region" description="Basic and acidic residues" evidence="1">
    <location>
        <begin position="202"/>
        <end position="212"/>
    </location>
</feature>
<gene>
    <name evidence="2" type="ORF">HII31_10263</name>
</gene>
<accession>A0A8H6REJ6</accession>
<feature type="region of interest" description="Disordered" evidence="1">
    <location>
        <begin position="1"/>
        <end position="303"/>
    </location>
</feature>
<keyword evidence="3" id="KW-1185">Reference proteome</keyword>
<feature type="compositionally biased region" description="Basic and acidic residues" evidence="1">
    <location>
        <begin position="165"/>
        <end position="175"/>
    </location>
</feature>
<feature type="region of interest" description="Disordered" evidence="1">
    <location>
        <begin position="319"/>
        <end position="428"/>
    </location>
</feature>
<name>A0A8H6REJ6_9PEZI</name>
<dbReference type="Proteomes" id="UP000660729">
    <property type="component" value="Unassembled WGS sequence"/>
</dbReference>
<evidence type="ECO:0000313" key="3">
    <source>
        <dbReference type="Proteomes" id="UP000660729"/>
    </source>
</evidence>
<organism evidence="2 3">
    <name type="scientific">Pseudocercospora fuligena</name>
    <dbReference type="NCBI Taxonomy" id="685502"/>
    <lineage>
        <taxon>Eukaryota</taxon>
        <taxon>Fungi</taxon>
        <taxon>Dikarya</taxon>
        <taxon>Ascomycota</taxon>
        <taxon>Pezizomycotina</taxon>
        <taxon>Dothideomycetes</taxon>
        <taxon>Dothideomycetidae</taxon>
        <taxon>Mycosphaerellales</taxon>
        <taxon>Mycosphaerellaceae</taxon>
        <taxon>Pseudocercospora</taxon>
    </lineage>
</organism>
<feature type="region of interest" description="Disordered" evidence="1">
    <location>
        <begin position="745"/>
        <end position="882"/>
    </location>
</feature>
<dbReference type="OrthoDB" id="3896449at2759"/>
<feature type="compositionally biased region" description="Polar residues" evidence="1">
    <location>
        <begin position="745"/>
        <end position="767"/>
    </location>
</feature>
<feature type="compositionally biased region" description="Low complexity" evidence="1">
    <location>
        <begin position="353"/>
        <end position="367"/>
    </location>
</feature>
<feature type="region of interest" description="Disordered" evidence="1">
    <location>
        <begin position="705"/>
        <end position="731"/>
    </location>
</feature>
<dbReference type="AlphaFoldDB" id="A0A8H6REJ6"/>